<keyword evidence="2" id="KW-1185">Reference proteome</keyword>
<dbReference type="Proteomes" id="UP001190700">
    <property type="component" value="Unassembled WGS sequence"/>
</dbReference>
<name>A0AAE0LK56_9CHLO</name>
<reference evidence="1 2" key="1">
    <citation type="journal article" date="2015" name="Genome Biol. Evol.">
        <title>Comparative Genomics of a Bacterivorous Green Alga Reveals Evolutionary Causalities and Consequences of Phago-Mixotrophic Mode of Nutrition.</title>
        <authorList>
            <person name="Burns J.A."/>
            <person name="Paasch A."/>
            <person name="Narechania A."/>
            <person name="Kim E."/>
        </authorList>
    </citation>
    <scope>NUCLEOTIDE SEQUENCE [LARGE SCALE GENOMIC DNA]</scope>
    <source>
        <strain evidence="1 2">PLY_AMNH</strain>
    </source>
</reference>
<organism evidence="1 2">
    <name type="scientific">Cymbomonas tetramitiformis</name>
    <dbReference type="NCBI Taxonomy" id="36881"/>
    <lineage>
        <taxon>Eukaryota</taxon>
        <taxon>Viridiplantae</taxon>
        <taxon>Chlorophyta</taxon>
        <taxon>Pyramimonadophyceae</taxon>
        <taxon>Pyramimonadales</taxon>
        <taxon>Pyramimonadaceae</taxon>
        <taxon>Cymbomonas</taxon>
    </lineage>
</organism>
<accession>A0AAE0LK56</accession>
<gene>
    <name evidence="1" type="ORF">CYMTET_4313</name>
</gene>
<proteinExistence type="predicted"/>
<evidence type="ECO:0000313" key="1">
    <source>
        <dbReference type="EMBL" id="KAK3288198.1"/>
    </source>
</evidence>
<comment type="caution">
    <text evidence="1">The sequence shown here is derived from an EMBL/GenBank/DDBJ whole genome shotgun (WGS) entry which is preliminary data.</text>
</comment>
<sequence>MQRLQRHTLRQHYLHPAAIHLLPPKCWLVVTVLQWVPQAAAWLVVMAEMVQEEKAAQKEAEEEALVAGEVVVRVVMVMVVARRAGTEGRAWRCFRSGRMRYAAIIGNGEIN</sequence>
<dbReference type="EMBL" id="LGRX02000557">
    <property type="protein sequence ID" value="KAK3288198.1"/>
    <property type="molecule type" value="Genomic_DNA"/>
</dbReference>
<evidence type="ECO:0000313" key="2">
    <source>
        <dbReference type="Proteomes" id="UP001190700"/>
    </source>
</evidence>
<protein>
    <submittedName>
        <fullName evidence="1">Uncharacterized protein</fullName>
    </submittedName>
</protein>
<dbReference type="AlphaFoldDB" id="A0AAE0LK56"/>